<dbReference type="GO" id="GO:0006890">
    <property type="term" value="P:retrograde vesicle-mediated transport, Golgi to endoplasmic reticulum"/>
    <property type="evidence" value="ECO:0007669"/>
    <property type="project" value="TreeGrafter"/>
</dbReference>
<comment type="caution">
    <text evidence="10">The sequence shown here is derived from an EMBL/GenBank/DDBJ whole genome shotgun (WGS) entry which is preliminary data.</text>
</comment>
<dbReference type="GO" id="GO:0017119">
    <property type="term" value="C:Golgi transport complex"/>
    <property type="evidence" value="ECO:0007669"/>
    <property type="project" value="InterPro"/>
</dbReference>
<evidence type="ECO:0000256" key="1">
    <source>
        <dbReference type="ARBA" id="ARBA00004395"/>
    </source>
</evidence>
<dbReference type="InterPro" id="IPR019335">
    <property type="entry name" value="COG7"/>
</dbReference>
<evidence type="ECO:0000256" key="9">
    <source>
        <dbReference type="SAM" id="MobiDB-lite"/>
    </source>
</evidence>
<protein>
    <recommendedName>
        <fullName evidence="3">Conserved oligomeric Golgi complex subunit 7</fullName>
    </recommendedName>
    <alternativeName>
        <fullName evidence="8">Component of oligomeric Golgi complex 7</fullName>
    </alternativeName>
</protein>
<dbReference type="OrthoDB" id="5572330at2759"/>
<evidence type="ECO:0000256" key="3">
    <source>
        <dbReference type="ARBA" id="ARBA00020984"/>
    </source>
</evidence>
<sequence length="821" mass="86444">MDISLDAFSSPQFDAKGWINQQFAALDTGDVFDAPAEEGAGAGPESLAQRLATQLHFLATNAQQNSDRIKARFRHQAAQIARDIAALGRLVQVTRQRMAAVADAVEAQQASALAVRVLVDIGTVKHRVEGAVSALDYLRSYTNLPEKISALMADGELARAWELVDAMGPGMCPAAGAPGALGVDEAQSYGAKIQAAVAAELCRAAAADDTEAAARASRLLVEHGRGDVVETEVLRLRSEHGSEQLRQAMSEEGLSTGTGDLRAILGAVLALVVADRALVEAVDVPSPDALLEDLLSCYTESILPCVRRAVAHAQHDADPRSVLDLHQALAGLYGELLSAATTSTLSVGDSSAAAQGLMDRPIPRSLRLLFGPLAGYIGGLADHEADQIRKGSLQRLRAIEAESGRIEPFVRDASRAIAGVFEDIEQALDRIFEFVPPSRLGDAVAAIAAPALDVGSYLHDKLADASKSMGVPVADLTGFSRLCGLEDAGGFTDAVHQPLTSEGKLGTVSSCIGLSLLCHVFERCSAATFASIDRRWRGLAESLARMGFGAADDGATTAAAAEPAKALIVAFMDARSTGAEMSAAAARLAAAPPPSGASKVGKEAARLSKTAASAVFFLVTGAFRAPLCRIPANDAWHAVHESRSSMNIVVPQFSCSPSEEAVDIGEKMHILLPELEQVEMMHAQYVRGIEFPADIPPLHTRMLESLVDGGCSGVVPDSSASSPVLEMLLLVLRTVQQGFVDQVCRIAPPLSSHGRQQLASDVEYIASVASSFGSSTAAEFEVLQQVIAEQDRGDHADQLPASETRDKLRLLLQPPHGRSGQ</sequence>
<keyword evidence="5" id="KW-0653">Protein transport</keyword>
<accession>A0A9W8CZW1</accession>
<feature type="region of interest" description="Disordered" evidence="9">
    <location>
        <begin position="791"/>
        <end position="821"/>
    </location>
</feature>
<keyword evidence="4" id="KW-0813">Transport</keyword>
<comment type="similarity">
    <text evidence="2">Belongs to the COG7 family.</text>
</comment>
<dbReference type="GO" id="GO:0007030">
    <property type="term" value="P:Golgi organization"/>
    <property type="evidence" value="ECO:0007669"/>
    <property type="project" value="TreeGrafter"/>
</dbReference>
<evidence type="ECO:0000256" key="8">
    <source>
        <dbReference type="ARBA" id="ARBA00031345"/>
    </source>
</evidence>
<dbReference type="GO" id="GO:0000139">
    <property type="term" value="C:Golgi membrane"/>
    <property type="evidence" value="ECO:0007669"/>
    <property type="project" value="UniProtKB-SubCell"/>
</dbReference>
<dbReference type="PANTHER" id="PTHR21443">
    <property type="entry name" value="CONSERVED OLIGOMERIC GOLGI COMPLEX COMPONENT 7"/>
    <property type="match status" value="1"/>
</dbReference>
<keyword evidence="11" id="KW-1185">Reference proteome</keyword>
<dbReference type="GO" id="GO:0006886">
    <property type="term" value="P:intracellular protein transport"/>
    <property type="evidence" value="ECO:0007669"/>
    <property type="project" value="InterPro"/>
</dbReference>
<dbReference type="AlphaFoldDB" id="A0A9W8CZW1"/>
<organism evidence="10 11">
    <name type="scientific">Coemansia biformis</name>
    <dbReference type="NCBI Taxonomy" id="1286918"/>
    <lineage>
        <taxon>Eukaryota</taxon>
        <taxon>Fungi</taxon>
        <taxon>Fungi incertae sedis</taxon>
        <taxon>Zoopagomycota</taxon>
        <taxon>Kickxellomycotina</taxon>
        <taxon>Kickxellomycetes</taxon>
        <taxon>Kickxellales</taxon>
        <taxon>Kickxellaceae</taxon>
        <taxon>Coemansia</taxon>
    </lineage>
</organism>
<keyword evidence="7" id="KW-0472">Membrane</keyword>
<evidence type="ECO:0000256" key="4">
    <source>
        <dbReference type="ARBA" id="ARBA00022448"/>
    </source>
</evidence>
<feature type="compositionally biased region" description="Basic and acidic residues" evidence="9">
    <location>
        <begin position="791"/>
        <end position="809"/>
    </location>
</feature>
<dbReference type="Proteomes" id="UP001143981">
    <property type="component" value="Unassembled WGS sequence"/>
</dbReference>
<evidence type="ECO:0000256" key="7">
    <source>
        <dbReference type="ARBA" id="ARBA00023136"/>
    </source>
</evidence>
<evidence type="ECO:0000313" key="10">
    <source>
        <dbReference type="EMBL" id="KAJ1734345.1"/>
    </source>
</evidence>
<gene>
    <name evidence="10" type="ORF">LPJ61_001125</name>
</gene>
<evidence type="ECO:0000256" key="6">
    <source>
        <dbReference type="ARBA" id="ARBA00023034"/>
    </source>
</evidence>
<evidence type="ECO:0000313" key="11">
    <source>
        <dbReference type="Proteomes" id="UP001143981"/>
    </source>
</evidence>
<reference evidence="10" key="1">
    <citation type="submission" date="2022-07" db="EMBL/GenBank/DDBJ databases">
        <title>Phylogenomic reconstructions and comparative analyses of Kickxellomycotina fungi.</title>
        <authorList>
            <person name="Reynolds N.K."/>
            <person name="Stajich J.E."/>
            <person name="Barry K."/>
            <person name="Grigoriev I.V."/>
            <person name="Crous P."/>
            <person name="Smith M.E."/>
        </authorList>
    </citation>
    <scope>NUCLEOTIDE SEQUENCE</scope>
    <source>
        <strain evidence="10">BCRC 34381</strain>
    </source>
</reference>
<comment type="subcellular location">
    <subcellularLocation>
        <location evidence="1">Golgi apparatus membrane</location>
        <topology evidence="1">Peripheral membrane protein</topology>
    </subcellularLocation>
</comment>
<keyword evidence="6" id="KW-0333">Golgi apparatus</keyword>
<evidence type="ECO:0000256" key="5">
    <source>
        <dbReference type="ARBA" id="ARBA00022927"/>
    </source>
</evidence>
<name>A0A9W8CZW1_9FUNG</name>
<dbReference type="EMBL" id="JANBOI010000080">
    <property type="protein sequence ID" value="KAJ1734345.1"/>
    <property type="molecule type" value="Genomic_DNA"/>
</dbReference>
<dbReference type="PANTHER" id="PTHR21443:SF0">
    <property type="entry name" value="CONSERVED OLIGOMERIC GOLGI COMPLEX SUBUNIT 7"/>
    <property type="match status" value="1"/>
</dbReference>
<evidence type="ECO:0000256" key="2">
    <source>
        <dbReference type="ARBA" id="ARBA00005831"/>
    </source>
</evidence>
<proteinExistence type="inferred from homology"/>